<dbReference type="Pfam" id="PF00873">
    <property type="entry name" value="ACR_tran"/>
    <property type="match status" value="1"/>
</dbReference>
<dbReference type="PANTHER" id="PTHR32063">
    <property type="match status" value="1"/>
</dbReference>
<feature type="transmembrane region" description="Helical" evidence="1">
    <location>
        <begin position="858"/>
        <end position="877"/>
    </location>
</feature>
<dbReference type="Gene3D" id="3.30.70.1430">
    <property type="entry name" value="Multidrug efflux transporter AcrB pore domain"/>
    <property type="match status" value="2"/>
</dbReference>
<feature type="transmembrane region" description="Helical" evidence="1">
    <location>
        <begin position="528"/>
        <end position="546"/>
    </location>
</feature>
<protein>
    <submittedName>
        <fullName evidence="2">Acriflavine resistance protein B</fullName>
    </submittedName>
</protein>
<dbReference type="Gene3D" id="3.30.2090.10">
    <property type="entry name" value="Multidrug efflux transporter AcrB TolC docking domain, DN and DC subdomains"/>
    <property type="match status" value="2"/>
</dbReference>
<dbReference type="InterPro" id="IPR027463">
    <property type="entry name" value="AcrB_DN_DC_subdom"/>
</dbReference>
<dbReference type="AlphaFoldDB" id="A0A317T9Q2"/>
<feature type="transmembrane region" description="Helical" evidence="1">
    <location>
        <begin position="910"/>
        <end position="931"/>
    </location>
</feature>
<reference evidence="3" key="1">
    <citation type="submission" date="2017-10" db="EMBL/GenBank/DDBJ databases">
        <authorList>
            <person name="Gaisin V.A."/>
            <person name="Rysina M.S."/>
            <person name="Grouzdev D.S."/>
        </authorList>
    </citation>
    <scope>NUCLEOTIDE SEQUENCE [LARGE SCALE GENOMIC DNA]</scope>
    <source>
        <strain evidence="3">V1</strain>
    </source>
</reference>
<feature type="transmembrane region" description="Helical" evidence="1">
    <location>
        <begin position="12"/>
        <end position="31"/>
    </location>
</feature>
<organism evidence="2 3">
    <name type="scientific">Prosthecochloris marina</name>
    <dbReference type="NCBI Taxonomy" id="2017681"/>
    <lineage>
        <taxon>Bacteria</taxon>
        <taxon>Pseudomonadati</taxon>
        <taxon>Chlorobiota</taxon>
        <taxon>Chlorobiia</taxon>
        <taxon>Chlorobiales</taxon>
        <taxon>Chlorobiaceae</taxon>
        <taxon>Prosthecochloris</taxon>
    </lineage>
</organism>
<keyword evidence="3" id="KW-1185">Reference proteome</keyword>
<sequence length="1014" mass="112504">MGRITQFAIENSRVTILVLACIVIVGIQAFLTMPSREDPEITVRDAQVSVYFPGMPVDQVENLIAKPLEKKINEIPEVSEINTTVKTGEVLIKPKVDDSYFDLAPIWQDLRNKMDDVIKDLPEGSIGPIVNDDFGRVSSATVSMTGDGFTMKELREIALYMQDRINAMDCVDKVDVMGIQEERVYLEINAARLAYYGFSFGSIVQELNDQNVVLPGGSINAEGRIIVIEPSGNFRTIEDIKNIQVQVPDTEQVVYLQDIADVRRSYVEPSEYAAFFNDRPAVILAISMVPRYNIEDFGQQVTTEIHELEKELPVGIELDYATYQPSLVKKAVDSAVNNLFQTVVVVLIVVIAFLGVRTGILVSTIVPLTVLLSFIVMGIWGIDLQRMSIAAIIISLGLLVDNGIVITEDMQRRLDMGVNKKEAAVNAAQSLGVPLLTSSLTTILAFMPLMLADDVSGEYLRSLSQVVIIALLSSWFLAMFAAPTFCYWFLDEKKQVKAAEQKPSSYNSRMYVVYRAILEMLMRYRVRFIAFLGAALILAVNGFSLIPKQMMPYSDRNQFLVYIDMPAGTHIDETTKVTRRLTRWLSDSQANSDIQSNIAYMGYGGPRFFLTLTPPNPSNNVAFLVVNTNVTEEVVPAMAKVDSFILENLPEARGRSKRMSLGAGEIGIVEYKITGEDVTELYRIARSIENEMNGISGTVDVKNDWNEPVIRTRVEVDQDRARRAGVTSKSIANALNAYFEGVQISDFREGDKIIPIVVQGDETRDDWSGLRTLPIRAENGESVTLMQIADFKSYIAPGKLIRQDQERTLTVSCLHTTMQAAELHTLLWPFIQTLTLPEGYDIDVGGEIENSEKGNSALAANLPYALLGMIVLLVIQFNSFRRPAIIMLTIPLVIIGAVLGLLVSNAFLSFTAILGIYSLVGIIMNNGIVLIDRIDLERTRGLRVREAIFEACQARLRPILITTLTTILGLVPLALFGGAMWYPMAWAIMGGLAVGTILTLGFVPVLYSLFFTET</sequence>
<dbReference type="GO" id="GO:0005886">
    <property type="term" value="C:plasma membrane"/>
    <property type="evidence" value="ECO:0007669"/>
    <property type="project" value="TreeGrafter"/>
</dbReference>
<evidence type="ECO:0000313" key="3">
    <source>
        <dbReference type="Proteomes" id="UP000246278"/>
    </source>
</evidence>
<accession>A0A317T9Q2</accession>
<dbReference type="SUPFAM" id="SSF82714">
    <property type="entry name" value="Multidrug efflux transporter AcrB TolC docking domain, DN and DC subdomains"/>
    <property type="match status" value="2"/>
</dbReference>
<feature type="transmembrane region" description="Helical" evidence="1">
    <location>
        <begin position="427"/>
        <end position="451"/>
    </location>
</feature>
<keyword evidence="1" id="KW-0472">Membrane</keyword>
<proteinExistence type="predicted"/>
<feature type="transmembrane region" description="Helical" evidence="1">
    <location>
        <begin position="463"/>
        <end position="490"/>
    </location>
</feature>
<comment type="caution">
    <text evidence="2">The sequence shown here is derived from an EMBL/GenBank/DDBJ whole genome shotgun (WGS) entry which is preliminary data.</text>
</comment>
<dbReference type="RefSeq" id="WP_110021972.1">
    <property type="nucleotide sequence ID" value="NZ_PDNZ01000001.1"/>
</dbReference>
<dbReference type="SUPFAM" id="SSF82693">
    <property type="entry name" value="Multidrug efflux transporter AcrB pore domain, PN1, PN2, PC1 and PC2 subdomains"/>
    <property type="match status" value="2"/>
</dbReference>
<dbReference type="PANTHER" id="PTHR32063:SF18">
    <property type="entry name" value="CATION EFFLUX SYSTEM PROTEIN"/>
    <property type="match status" value="1"/>
</dbReference>
<dbReference type="Gene3D" id="3.30.70.1320">
    <property type="entry name" value="Multidrug efflux transporter AcrB pore domain like"/>
    <property type="match status" value="1"/>
</dbReference>
<feature type="transmembrane region" description="Helical" evidence="1">
    <location>
        <begin position="988"/>
        <end position="1010"/>
    </location>
</feature>
<dbReference type="OrthoDB" id="9798415at2"/>
<dbReference type="SUPFAM" id="SSF82866">
    <property type="entry name" value="Multidrug efflux transporter AcrB transmembrane domain"/>
    <property type="match status" value="2"/>
</dbReference>
<feature type="transmembrane region" description="Helical" evidence="1">
    <location>
        <begin position="361"/>
        <end position="382"/>
    </location>
</feature>
<dbReference type="GO" id="GO:0042910">
    <property type="term" value="F:xenobiotic transmembrane transporter activity"/>
    <property type="evidence" value="ECO:0007669"/>
    <property type="project" value="TreeGrafter"/>
</dbReference>
<keyword evidence="1" id="KW-1133">Transmembrane helix</keyword>
<evidence type="ECO:0000256" key="1">
    <source>
        <dbReference type="SAM" id="Phobius"/>
    </source>
</evidence>
<feature type="transmembrane region" description="Helical" evidence="1">
    <location>
        <begin position="388"/>
        <end position="406"/>
    </location>
</feature>
<dbReference type="EMBL" id="PDNZ01000001">
    <property type="protein sequence ID" value="PWW83090.1"/>
    <property type="molecule type" value="Genomic_DNA"/>
</dbReference>
<dbReference type="Gene3D" id="3.30.70.1440">
    <property type="entry name" value="Multidrug efflux transporter AcrB pore domain"/>
    <property type="match status" value="1"/>
</dbReference>
<dbReference type="Proteomes" id="UP000246278">
    <property type="component" value="Unassembled WGS sequence"/>
</dbReference>
<dbReference type="InterPro" id="IPR001036">
    <property type="entry name" value="Acrflvin-R"/>
</dbReference>
<keyword evidence="1" id="KW-0812">Transmembrane</keyword>
<dbReference type="PRINTS" id="PR00702">
    <property type="entry name" value="ACRIFLAVINRP"/>
</dbReference>
<feature type="transmembrane region" description="Helical" evidence="1">
    <location>
        <begin position="959"/>
        <end position="982"/>
    </location>
</feature>
<feature type="transmembrane region" description="Helical" evidence="1">
    <location>
        <begin position="884"/>
        <end position="904"/>
    </location>
</feature>
<evidence type="ECO:0000313" key="2">
    <source>
        <dbReference type="EMBL" id="PWW83090.1"/>
    </source>
</evidence>
<feature type="transmembrane region" description="Helical" evidence="1">
    <location>
        <begin position="339"/>
        <end position="356"/>
    </location>
</feature>
<gene>
    <name evidence="2" type="ORF">CR164_00565</name>
</gene>
<name>A0A317T9Q2_9CHLB</name>
<dbReference type="Gene3D" id="1.20.1640.10">
    <property type="entry name" value="Multidrug efflux transporter AcrB transmembrane domain"/>
    <property type="match status" value="2"/>
</dbReference>